<gene>
    <name evidence="1" type="ORF">K435DRAFT_22541</name>
</gene>
<protein>
    <submittedName>
        <fullName evidence="1">Uncharacterized protein</fullName>
    </submittedName>
</protein>
<name>A0A4S8MUR8_DENBC</name>
<accession>A0A4S8MUR8</accession>
<evidence type="ECO:0000313" key="1">
    <source>
        <dbReference type="EMBL" id="THV06154.1"/>
    </source>
</evidence>
<proteinExistence type="predicted"/>
<keyword evidence="2" id="KW-1185">Reference proteome</keyword>
<reference evidence="1 2" key="1">
    <citation type="journal article" date="2019" name="Nat. Ecol. Evol.">
        <title>Megaphylogeny resolves global patterns of mushroom evolution.</title>
        <authorList>
            <person name="Varga T."/>
            <person name="Krizsan K."/>
            <person name="Foldi C."/>
            <person name="Dima B."/>
            <person name="Sanchez-Garcia M."/>
            <person name="Sanchez-Ramirez S."/>
            <person name="Szollosi G.J."/>
            <person name="Szarkandi J.G."/>
            <person name="Papp V."/>
            <person name="Albert L."/>
            <person name="Andreopoulos W."/>
            <person name="Angelini C."/>
            <person name="Antonin V."/>
            <person name="Barry K.W."/>
            <person name="Bougher N.L."/>
            <person name="Buchanan P."/>
            <person name="Buyck B."/>
            <person name="Bense V."/>
            <person name="Catcheside P."/>
            <person name="Chovatia M."/>
            <person name="Cooper J."/>
            <person name="Damon W."/>
            <person name="Desjardin D."/>
            <person name="Finy P."/>
            <person name="Geml J."/>
            <person name="Haridas S."/>
            <person name="Hughes K."/>
            <person name="Justo A."/>
            <person name="Karasinski D."/>
            <person name="Kautmanova I."/>
            <person name="Kiss B."/>
            <person name="Kocsube S."/>
            <person name="Kotiranta H."/>
            <person name="LaButti K.M."/>
            <person name="Lechner B.E."/>
            <person name="Liimatainen K."/>
            <person name="Lipzen A."/>
            <person name="Lukacs Z."/>
            <person name="Mihaltcheva S."/>
            <person name="Morgado L.N."/>
            <person name="Niskanen T."/>
            <person name="Noordeloos M.E."/>
            <person name="Ohm R.A."/>
            <person name="Ortiz-Santana B."/>
            <person name="Ovrebo C."/>
            <person name="Racz N."/>
            <person name="Riley R."/>
            <person name="Savchenko A."/>
            <person name="Shiryaev A."/>
            <person name="Soop K."/>
            <person name="Spirin V."/>
            <person name="Szebenyi C."/>
            <person name="Tomsovsky M."/>
            <person name="Tulloss R.E."/>
            <person name="Uehling J."/>
            <person name="Grigoriev I.V."/>
            <person name="Vagvolgyi C."/>
            <person name="Papp T."/>
            <person name="Martin F.M."/>
            <person name="Miettinen O."/>
            <person name="Hibbett D.S."/>
            <person name="Nagy L.G."/>
        </authorList>
    </citation>
    <scope>NUCLEOTIDE SEQUENCE [LARGE SCALE GENOMIC DNA]</scope>
    <source>
        <strain evidence="1 2">CBS 962.96</strain>
    </source>
</reference>
<dbReference type="Proteomes" id="UP000297245">
    <property type="component" value="Unassembled WGS sequence"/>
</dbReference>
<dbReference type="AlphaFoldDB" id="A0A4S8MUR8"/>
<sequence length="138" mass="15482">MIWLVSGAAGDGIIALGLLWRLRRVKTPFTTTADLIKRLTYSTIQTGAIGQSCSILGQNKFLKFRRVAVSGKLVLLDKIQIHEQSVDVSIFQSTGGIQISRAHIVHIDADDDMVGLRFRPFYRHFQAWEKRGGRVSRS</sequence>
<evidence type="ECO:0000313" key="2">
    <source>
        <dbReference type="Proteomes" id="UP000297245"/>
    </source>
</evidence>
<organism evidence="1 2">
    <name type="scientific">Dendrothele bispora (strain CBS 962.96)</name>
    <dbReference type="NCBI Taxonomy" id="1314807"/>
    <lineage>
        <taxon>Eukaryota</taxon>
        <taxon>Fungi</taxon>
        <taxon>Dikarya</taxon>
        <taxon>Basidiomycota</taxon>
        <taxon>Agaricomycotina</taxon>
        <taxon>Agaricomycetes</taxon>
        <taxon>Agaricomycetidae</taxon>
        <taxon>Agaricales</taxon>
        <taxon>Agaricales incertae sedis</taxon>
        <taxon>Dendrothele</taxon>
    </lineage>
</organism>
<dbReference type="EMBL" id="ML179044">
    <property type="protein sequence ID" value="THV06154.1"/>
    <property type="molecule type" value="Genomic_DNA"/>
</dbReference>